<keyword evidence="3" id="KW-0597">Phosphoprotein</keyword>
<evidence type="ECO:0000259" key="10">
    <source>
        <dbReference type="PROSITE" id="PS50109"/>
    </source>
</evidence>
<protein>
    <recommendedName>
        <fullName evidence="2">histidine kinase</fullName>
        <ecNumber evidence="2">2.7.13.3</ecNumber>
    </recommendedName>
</protein>
<name>A0ABS4G9U7_9FIRM</name>
<feature type="domain" description="Histidine kinase" evidence="10">
    <location>
        <begin position="452"/>
        <end position="667"/>
    </location>
</feature>
<dbReference type="SUPFAM" id="SSF47384">
    <property type="entry name" value="Homodimeric domain of signal transducing histidine kinase"/>
    <property type="match status" value="1"/>
</dbReference>
<evidence type="ECO:0000256" key="2">
    <source>
        <dbReference type="ARBA" id="ARBA00012438"/>
    </source>
</evidence>
<dbReference type="InterPro" id="IPR035965">
    <property type="entry name" value="PAS-like_dom_sf"/>
</dbReference>
<comment type="caution">
    <text evidence="11">The sequence shown here is derived from an EMBL/GenBank/DDBJ whole genome shotgun (WGS) entry which is preliminary data.</text>
</comment>
<dbReference type="PROSITE" id="PS50109">
    <property type="entry name" value="HIS_KIN"/>
    <property type="match status" value="1"/>
</dbReference>
<dbReference type="Proteomes" id="UP001519342">
    <property type="component" value="Unassembled WGS sequence"/>
</dbReference>
<evidence type="ECO:0000256" key="5">
    <source>
        <dbReference type="ARBA" id="ARBA00022741"/>
    </source>
</evidence>
<evidence type="ECO:0000256" key="6">
    <source>
        <dbReference type="ARBA" id="ARBA00022777"/>
    </source>
</evidence>
<dbReference type="EMBL" id="JAGGKS010000001">
    <property type="protein sequence ID" value="MBP1924452.1"/>
    <property type="molecule type" value="Genomic_DNA"/>
</dbReference>
<feature type="transmembrane region" description="Helical" evidence="9">
    <location>
        <begin position="265"/>
        <end position="287"/>
    </location>
</feature>
<dbReference type="InterPro" id="IPR001638">
    <property type="entry name" value="Solute-binding_3/MltF_N"/>
</dbReference>
<dbReference type="InterPro" id="IPR003594">
    <property type="entry name" value="HATPase_dom"/>
</dbReference>
<keyword evidence="9" id="KW-0812">Transmembrane</keyword>
<keyword evidence="7" id="KW-0067">ATP-binding</keyword>
<dbReference type="CDD" id="cd00130">
    <property type="entry name" value="PAS"/>
    <property type="match status" value="1"/>
</dbReference>
<dbReference type="Pfam" id="PF02518">
    <property type="entry name" value="HATPase_c"/>
    <property type="match status" value="1"/>
</dbReference>
<dbReference type="InterPro" id="IPR005467">
    <property type="entry name" value="His_kinase_dom"/>
</dbReference>
<keyword evidence="9" id="KW-1133">Transmembrane helix</keyword>
<dbReference type="InterPro" id="IPR003661">
    <property type="entry name" value="HisK_dim/P_dom"/>
</dbReference>
<keyword evidence="4" id="KW-0808">Transferase</keyword>
<gene>
    <name evidence="11" type="ORF">J2Z76_000305</name>
</gene>
<evidence type="ECO:0000256" key="4">
    <source>
        <dbReference type="ARBA" id="ARBA00022679"/>
    </source>
</evidence>
<dbReference type="SMART" id="SM00062">
    <property type="entry name" value="PBPb"/>
    <property type="match status" value="1"/>
</dbReference>
<dbReference type="Pfam" id="PF00512">
    <property type="entry name" value="HisKA"/>
    <property type="match status" value="1"/>
</dbReference>
<reference evidence="11 12" key="1">
    <citation type="submission" date="2021-03" db="EMBL/GenBank/DDBJ databases">
        <title>Genomic Encyclopedia of Type Strains, Phase IV (KMG-IV): sequencing the most valuable type-strain genomes for metagenomic binning, comparative biology and taxonomic classification.</title>
        <authorList>
            <person name="Goeker M."/>
        </authorList>
    </citation>
    <scope>NUCLEOTIDE SEQUENCE [LARGE SCALE GENOMIC DNA]</scope>
    <source>
        <strain evidence="11 12">DSM 24004</strain>
    </source>
</reference>
<evidence type="ECO:0000256" key="8">
    <source>
        <dbReference type="ARBA" id="ARBA00023012"/>
    </source>
</evidence>
<evidence type="ECO:0000256" key="9">
    <source>
        <dbReference type="SAM" id="Phobius"/>
    </source>
</evidence>
<evidence type="ECO:0000256" key="1">
    <source>
        <dbReference type="ARBA" id="ARBA00000085"/>
    </source>
</evidence>
<dbReference type="Gene3D" id="3.40.190.10">
    <property type="entry name" value="Periplasmic binding protein-like II"/>
    <property type="match status" value="2"/>
</dbReference>
<dbReference type="PANTHER" id="PTHR43065">
    <property type="entry name" value="SENSOR HISTIDINE KINASE"/>
    <property type="match status" value="1"/>
</dbReference>
<sequence>MKIIKFILVLIFIILITTVICFGYVENEIPTKIVRIGFDPNLPPYQFHENGVYKGFNIDLINKIAKNNNIELVMIPMPLNECLSKFKSQELDMIMGIRYMNELDDVMEVSDSLVQSTISIAMLKSKASRVQNTLNVSPLVIAVERGSIEYEFVKNIKKANYNVAFNQESVIELLLMRRADMMIGVRHVLEYILDKNDLTESYVISNSYETPINYYLGLRKENNGLLNTINSELRKLKMNGEYEEIYNKWINDKNIENQKRIKRNLWVMSIVIVVVLLILSAVAYVNINLHHKVEEKTKELSDSNSQLQKKILEIRNSNELKNLITESSPRSIVIFDNEGKITTMNENCLKICGCTYVPIGESVYDYSPINMMLDNNIERVLNFGESYMGKEMEYRTKDRKWTFRYVIYPLNDYEKKTRGAIITIEDVTDEKIYMAQAAEKEKNRALIQIISGIAHEIRNPLTSIKTYVEILPRKKDNLEFQKQISQVVPREVERVNTLIENLINYAKPRTRNVEKVLAMDVIESCVLLSKPIISSNNIDLKINVDKNLYISVDKNQINQVLLNLLLNAIDAISEMKLYSNEIKNYVIIINSWRTSNKVYISVEDNGIGIGEDELNNVYELFYTTKIKGSGIGLPLSKQLVEDNDGEITIKSKKYIGTKIIITFKGDFYETENIDN</sequence>
<keyword evidence="6" id="KW-0418">Kinase</keyword>
<dbReference type="SMART" id="SM00387">
    <property type="entry name" value="HATPase_c"/>
    <property type="match status" value="1"/>
</dbReference>
<dbReference type="Gene3D" id="3.30.450.20">
    <property type="entry name" value="PAS domain"/>
    <property type="match status" value="1"/>
</dbReference>
<feature type="transmembrane region" description="Helical" evidence="9">
    <location>
        <begin position="6"/>
        <end position="25"/>
    </location>
</feature>
<dbReference type="CDD" id="cd00082">
    <property type="entry name" value="HisKA"/>
    <property type="match status" value="1"/>
</dbReference>
<evidence type="ECO:0000313" key="11">
    <source>
        <dbReference type="EMBL" id="MBP1924452.1"/>
    </source>
</evidence>
<keyword evidence="5" id="KW-0547">Nucleotide-binding</keyword>
<dbReference type="InterPro" id="IPR004358">
    <property type="entry name" value="Sig_transdc_His_kin-like_C"/>
</dbReference>
<dbReference type="Pfam" id="PF00497">
    <property type="entry name" value="SBP_bac_3"/>
    <property type="match status" value="1"/>
</dbReference>
<evidence type="ECO:0000313" key="12">
    <source>
        <dbReference type="Proteomes" id="UP001519342"/>
    </source>
</evidence>
<dbReference type="PRINTS" id="PR00344">
    <property type="entry name" value="BCTRLSENSOR"/>
</dbReference>
<evidence type="ECO:0000256" key="3">
    <source>
        <dbReference type="ARBA" id="ARBA00022553"/>
    </source>
</evidence>
<dbReference type="InterPro" id="IPR000014">
    <property type="entry name" value="PAS"/>
</dbReference>
<dbReference type="InterPro" id="IPR036097">
    <property type="entry name" value="HisK_dim/P_sf"/>
</dbReference>
<dbReference type="SUPFAM" id="SSF55874">
    <property type="entry name" value="ATPase domain of HSP90 chaperone/DNA topoisomerase II/histidine kinase"/>
    <property type="match status" value="1"/>
</dbReference>
<dbReference type="NCBIfam" id="TIGR00229">
    <property type="entry name" value="sensory_box"/>
    <property type="match status" value="1"/>
</dbReference>
<keyword evidence="12" id="KW-1185">Reference proteome</keyword>
<evidence type="ECO:0000256" key="7">
    <source>
        <dbReference type="ARBA" id="ARBA00022840"/>
    </source>
</evidence>
<comment type="catalytic activity">
    <reaction evidence="1">
        <text>ATP + protein L-histidine = ADP + protein N-phospho-L-histidine.</text>
        <dbReference type="EC" id="2.7.13.3"/>
    </reaction>
</comment>
<proteinExistence type="predicted"/>
<accession>A0ABS4G9U7</accession>
<dbReference type="Gene3D" id="3.30.565.10">
    <property type="entry name" value="Histidine kinase-like ATPase, C-terminal domain"/>
    <property type="match status" value="1"/>
</dbReference>
<keyword evidence="8" id="KW-0902">Two-component regulatory system</keyword>
<keyword evidence="9" id="KW-0472">Membrane</keyword>
<dbReference type="RefSeq" id="WP_209510213.1">
    <property type="nucleotide sequence ID" value="NZ_JAGGKS010000001.1"/>
</dbReference>
<organism evidence="11 12">
    <name type="scientific">Sedimentibacter acidaminivorans</name>
    <dbReference type="NCBI Taxonomy" id="913099"/>
    <lineage>
        <taxon>Bacteria</taxon>
        <taxon>Bacillati</taxon>
        <taxon>Bacillota</taxon>
        <taxon>Tissierellia</taxon>
        <taxon>Sedimentibacter</taxon>
    </lineage>
</organism>
<dbReference type="InterPro" id="IPR036890">
    <property type="entry name" value="HATPase_C_sf"/>
</dbReference>
<dbReference type="Gene3D" id="1.10.287.130">
    <property type="match status" value="1"/>
</dbReference>
<dbReference type="SUPFAM" id="SSF53850">
    <property type="entry name" value="Periplasmic binding protein-like II"/>
    <property type="match status" value="1"/>
</dbReference>
<dbReference type="PANTHER" id="PTHR43065:SF10">
    <property type="entry name" value="PEROXIDE STRESS-ACTIVATED HISTIDINE KINASE MAK3"/>
    <property type="match status" value="1"/>
</dbReference>
<dbReference type="SUPFAM" id="SSF55785">
    <property type="entry name" value="PYP-like sensor domain (PAS domain)"/>
    <property type="match status" value="1"/>
</dbReference>
<dbReference type="EC" id="2.7.13.3" evidence="2"/>
<dbReference type="SMART" id="SM00388">
    <property type="entry name" value="HisKA"/>
    <property type="match status" value="1"/>
</dbReference>